<name>A0A1Q9ERI2_SYMMI</name>
<proteinExistence type="predicted"/>
<feature type="transmembrane region" description="Helical" evidence="1">
    <location>
        <begin position="153"/>
        <end position="171"/>
    </location>
</feature>
<dbReference type="EMBL" id="LSRX01000086">
    <property type="protein sequence ID" value="OLQ10039.1"/>
    <property type="molecule type" value="Genomic_DNA"/>
</dbReference>
<keyword evidence="1" id="KW-0472">Membrane</keyword>
<evidence type="ECO:0000313" key="2">
    <source>
        <dbReference type="EMBL" id="OLQ10039.1"/>
    </source>
</evidence>
<keyword evidence="3" id="KW-1185">Reference proteome</keyword>
<evidence type="ECO:0000256" key="1">
    <source>
        <dbReference type="SAM" id="Phobius"/>
    </source>
</evidence>
<dbReference type="Pfam" id="PF05608">
    <property type="entry name" value="RTE1"/>
    <property type="match status" value="2"/>
</dbReference>
<accession>A0A1Q9ERI2</accession>
<dbReference type="PANTHER" id="PTHR20921">
    <property type="entry name" value="TRANSMEMBRANE PROTEIN 222"/>
    <property type="match status" value="1"/>
</dbReference>
<dbReference type="Proteomes" id="UP000186817">
    <property type="component" value="Unassembled WGS sequence"/>
</dbReference>
<dbReference type="CDD" id="cd17039">
    <property type="entry name" value="Ubl_ubiquitin_like"/>
    <property type="match status" value="1"/>
</dbReference>
<keyword evidence="1 2" id="KW-0812">Transmembrane</keyword>
<sequence length="229" mass="25210">MQAMRIGATRPASQVMQDRAGDLDAVQLRGSGCVDVAQDLYPYCIVWTPIPGCTWCFPFIGHMGIGTSTGQVWEFMGFGATKAPRGGLSFGPVCRYVQLSPKAVRRGTWDDAIEATLQKVSGRPHGACVSNCHTFVADCLHEMQYGGVPCWNWLSYVLAIWLFIFGHFTTFPRTAQLMKQLSVDGIAGPICTVAVEDFWTVRKLKEAIERESGIGKEEQQLLSGRSPKT</sequence>
<dbReference type="AlphaFoldDB" id="A0A1Q9ERI2"/>
<evidence type="ECO:0000313" key="3">
    <source>
        <dbReference type="Proteomes" id="UP000186817"/>
    </source>
</evidence>
<organism evidence="2 3">
    <name type="scientific">Symbiodinium microadriaticum</name>
    <name type="common">Dinoflagellate</name>
    <name type="synonym">Zooxanthella microadriatica</name>
    <dbReference type="NCBI Taxonomy" id="2951"/>
    <lineage>
        <taxon>Eukaryota</taxon>
        <taxon>Sar</taxon>
        <taxon>Alveolata</taxon>
        <taxon>Dinophyceae</taxon>
        <taxon>Suessiales</taxon>
        <taxon>Symbiodiniaceae</taxon>
        <taxon>Symbiodinium</taxon>
    </lineage>
</organism>
<dbReference type="InterPro" id="IPR008496">
    <property type="entry name" value="TMEM222/RTE1"/>
</dbReference>
<reference evidence="2 3" key="1">
    <citation type="submission" date="2016-02" db="EMBL/GenBank/DDBJ databases">
        <title>Genome analysis of coral dinoflagellate symbionts highlights evolutionary adaptations to a symbiotic lifestyle.</title>
        <authorList>
            <person name="Aranda M."/>
            <person name="Li Y."/>
            <person name="Liew Y.J."/>
            <person name="Baumgarten S."/>
            <person name="Simakov O."/>
            <person name="Wilson M."/>
            <person name="Piel J."/>
            <person name="Ashoor H."/>
            <person name="Bougouffa S."/>
            <person name="Bajic V.B."/>
            <person name="Ryu T."/>
            <person name="Ravasi T."/>
            <person name="Bayer T."/>
            <person name="Micklem G."/>
            <person name="Kim H."/>
            <person name="Bhak J."/>
            <person name="Lajeunesse T.C."/>
            <person name="Voolstra C.R."/>
        </authorList>
    </citation>
    <scope>NUCLEOTIDE SEQUENCE [LARGE SCALE GENOMIC DNA]</scope>
    <source>
        <strain evidence="2 3">CCMP2467</strain>
    </source>
</reference>
<comment type="caution">
    <text evidence="2">The sequence shown here is derived from an EMBL/GenBank/DDBJ whole genome shotgun (WGS) entry which is preliminary data.</text>
</comment>
<gene>
    <name evidence="2" type="primary">TMEM222</name>
    <name evidence="2" type="ORF">AK812_SmicGene6331</name>
</gene>
<dbReference type="PANTHER" id="PTHR20921:SF0">
    <property type="entry name" value="TRANSMEMBRANE PROTEIN 222"/>
    <property type="match status" value="1"/>
</dbReference>
<protein>
    <submittedName>
        <fullName evidence="2">Transmembrane protein 222</fullName>
    </submittedName>
</protein>
<dbReference type="OrthoDB" id="267284at2759"/>
<keyword evidence="1" id="KW-1133">Transmembrane helix</keyword>